<dbReference type="PROSITE" id="PS50191">
    <property type="entry name" value="CRAL_TRIO"/>
    <property type="match status" value="1"/>
</dbReference>
<dbReference type="PANTHER" id="PTHR10174:SF224">
    <property type="entry name" value="RETINOL-BINDING PROTEIN PINTA"/>
    <property type="match status" value="1"/>
</dbReference>
<dbReference type="CDD" id="cd00170">
    <property type="entry name" value="SEC14"/>
    <property type="match status" value="1"/>
</dbReference>
<evidence type="ECO:0000313" key="3">
    <source>
        <dbReference type="Proteomes" id="UP000801492"/>
    </source>
</evidence>
<dbReference type="InterPro" id="IPR036865">
    <property type="entry name" value="CRAL-TRIO_dom_sf"/>
</dbReference>
<gene>
    <name evidence="2" type="ORF">ILUMI_12761</name>
</gene>
<dbReference type="PANTHER" id="PTHR10174">
    <property type="entry name" value="ALPHA-TOCOPHEROL TRANSFER PROTEIN-RELATED"/>
    <property type="match status" value="1"/>
</dbReference>
<dbReference type="AlphaFoldDB" id="A0A8K0CXV4"/>
<feature type="domain" description="CRAL-TRIO" evidence="1">
    <location>
        <begin position="1"/>
        <end position="127"/>
    </location>
</feature>
<name>A0A8K0CXV4_IGNLU</name>
<evidence type="ECO:0000259" key="1">
    <source>
        <dbReference type="PROSITE" id="PS50191"/>
    </source>
</evidence>
<protein>
    <recommendedName>
        <fullName evidence="1">CRAL-TRIO domain-containing protein</fullName>
    </recommendedName>
</protein>
<accession>A0A8K0CXV4</accession>
<comment type="caution">
    <text evidence="2">The sequence shown here is derived from an EMBL/GenBank/DDBJ whole genome shotgun (WGS) entry which is preliminary data.</text>
</comment>
<dbReference type="SUPFAM" id="SSF52087">
    <property type="entry name" value="CRAL/TRIO domain"/>
    <property type="match status" value="1"/>
</dbReference>
<evidence type="ECO:0000313" key="2">
    <source>
        <dbReference type="EMBL" id="KAF2893411.1"/>
    </source>
</evidence>
<dbReference type="GO" id="GO:1902936">
    <property type="term" value="F:phosphatidylinositol bisphosphate binding"/>
    <property type="evidence" value="ECO:0007669"/>
    <property type="project" value="TreeGrafter"/>
</dbReference>
<dbReference type="EMBL" id="VTPC01008017">
    <property type="protein sequence ID" value="KAF2893411.1"/>
    <property type="molecule type" value="Genomic_DNA"/>
</dbReference>
<reference evidence="2" key="1">
    <citation type="submission" date="2019-08" db="EMBL/GenBank/DDBJ databases">
        <title>The genome of the North American firefly Photinus pyralis.</title>
        <authorList>
            <consortium name="Photinus pyralis genome working group"/>
            <person name="Fallon T.R."/>
            <person name="Sander Lower S.E."/>
            <person name="Weng J.-K."/>
        </authorList>
    </citation>
    <scope>NUCLEOTIDE SEQUENCE</scope>
    <source>
        <strain evidence="2">TRF0915ILg1</strain>
        <tissue evidence="2">Whole body</tissue>
    </source>
</reference>
<keyword evidence="3" id="KW-1185">Reference proteome</keyword>
<dbReference type="GO" id="GO:0016020">
    <property type="term" value="C:membrane"/>
    <property type="evidence" value="ECO:0007669"/>
    <property type="project" value="TreeGrafter"/>
</dbReference>
<dbReference type="InterPro" id="IPR001251">
    <property type="entry name" value="CRAL-TRIO_dom"/>
</dbReference>
<dbReference type="OrthoDB" id="8169913at2759"/>
<sequence>MNDLTKVYFMIMDILMVEDDNSIVSGKAILSDLKNFALNYMLQITPSYLKKALVCLQSAYPIRIKGLYCCYAPTVFEKVFNFMKGLMPEKIRNRMFLYGENNSDKVYKHLPKSLLLKDDGGDNGSIADIT</sequence>
<dbReference type="Pfam" id="PF00650">
    <property type="entry name" value="CRAL_TRIO"/>
    <property type="match status" value="1"/>
</dbReference>
<dbReference type="PRINTS" id="PR00180">
    <property type="entry name" value="CRETINALDHBP"/>
</dbReference>
<dbReference type="Proteomes" id="UP000801492">
    <property type="component" value="Unassembled WGS sequence"/>
</dbReference>
<organism evidence="2 3">
    <name type="scientific">Ignelater luminosus</name>
    <name type="common">Cucubano</name>
    <name type="synonym">Pyrophorus luminosus</name>
    <dbReference type="NCBI Taxonomy" id="2038154"/>
    <lineage>
        <taxon>Eukaryota</taxon>
        <taxon>Metazoa</taxon>
        <taxon>Ecdysozoa</taxon>
        <taxon>Arthropoda</taxon>
        <taxon>Hexapoda</taxon>
        <taxon>Insecta</taxon>
        <taxon>Pterygota</taxon>
        <taxon>Neoptera</taxon>
        <taxon>Endopterygota</taxon>
        <taxon>Coleoptera</taxon>
        <taxon>Polyphaga</taxon>
        <taxon>Elateriformia</taxon>
        <taxon>Elateroidea</taxon>
        <taxon>Elateridae</taxon>
        <taxon>Agrypninae</taxon>
        <taxon>Pyrophorini</taxon>
        <taxon>Ignelater</taxon>
    </lineage>
</organism>
<feature type="non-terminal residue" evidence="2">
    <location>
        <position position="130"/>
    </location>
</feature>
<proteinExistence type="predicted"/>
<dbReference type="Gene3D" id="3.40.525.10">
    <property type="entry name" value="CRAL-TRIO lipid binding domain"/>
    <property type="match status" value="1"/>
</dbReference>